<sequence>MAVRRSYSDRDSLDNHKSRQDEPPNSRLFIVHHKSITEDDFRKAFDKYGNIEEIWMLKDRATGDLKGITYIKFSKCSEAALAYEEMNGQAIEGNPRPLKVMIAHSREQGSKREMNEDERLTRLFIIVPKSTTDQELRDHFKQFGDLDYVSVVKDRETRESKGFAYVKYHRMSHAAKAFEDCDRSYKAVFAQPKKPREFTDSFPNNRDGANSRHEGTRNSNGLFENPSYSSYALEVGQGFPETGCRGLQVIAPAVLTQDQLWRLFDLVPGLDYCHLKSDPRSRMSRGTATVVYQKASQAAYAKEKLHGFEYPPGQRLIVKEDPSVRSGDPHNSPSRTLAARAATAVAPAVDIQNNLATLVDTLAQATSMIQAAGLAVPALAPARGVALAATGALSPTIRAANDPTYCSAKLPPVQPLAHIESEVKERLFIVCYPKAPPLHALRDVFARFGSLIDIYILNGKNCGYAQYAEKESAEEAIKTLHGEEILSMRLKVMVAEPYTGEDRRKRIKMDVDN</sequence>
<dbReference type="PROSITE" id="PS50102">
    <property type="entry name" value="RRM"/>
    <property type="match status" value="3"/>
</dbReference>
<dbReference type="InterPro" id="IPR000504">
    <property type="entry name" value="RRM_dom"/>
</dbReference>
<evidence type="ECO:0000256" key="3">
    <source>
        <dbReference type="SAM" id="MobiDB-lite"/>
    </source>
</evidence>
<feature type="region of interest" description="Disordered" evidence="3">
    <location>
        <begin position="196"/>
        <end position="222"/>
    </location>
</feature>
<dbReference type="Gene3D" id="3.30.70.330">
    <property type="match status" value="4"/>
</dbReference>
<dbReference type="Proteomes" id="UP000504606">
    <property type="component" value="Unplaced"/>
</dbReference>
<dbReference type="KEGG" id="foc:113211252"/>
<feature type="region of interest" description="Disordered" evidence="3">
    <location>
        <begin position="1"/>
        <end position="26"/>
    </location>
</feature>
<evidence type="ECO:0000313" key="5">
    <source>
        <dbReference type="Proteomes" id="UP000504606"/>
    </source>
</evidence>
<dbReference type="GO" id="GO:0003723">
    <property type="term" value="F:RNA binding"/>
    <property type="evidence" value="ECO:0007669"/>
    <property type="project" value="UniProtKB-UniRule"/>
</dbReference>
<protein>
    <submittedName>
        <fullName evidence="6 7">RNA-binding protein 45</fullName>
    </submittedName>
</protein>
<dbReference type="SMART" id="SM00360">
    <property type="entry name" value="RRM"/>
    <property type="match status" value="4"/>
</dbReference>
<evidence type="ECO:0000256" key="2">
    <source>
        <dbReference type="PROSITE-ProRule" id="PRU00176"/>
    </source>
</evidence>
<dbReference type="CDD" id="cd12368">
    <property type="entry name" value="RRM3_RBM45"/>
    <property type="match status" value="1"/>
</dbReference>
<dbReference type="CDD" id="cd12366">
    <property type="entry name" value="RRM1_RBM45"/>
    <property type="match status" value="1"/>
</dbReference>
<dbReference type="InterPro" id="IPR034207">
    <property type="entry name" value="RBM45_RRM3"/>
</dbReference>
<dbReference type="Pfam" id="PF00076">
    <property type="entry name" value="RRM_1"/>
    <property type="match status" value="4"/>
</dbReference>
<organism evidence="5 7">
    <name type="scientific">Frankliniella occidentalis</name>
    <name type="common">Western flower thrips</name>
    <name type="synonym">Euthrips occidentalis</name>
    <dbReference type="NCBI Taxonomy" id="133901"/>
    <lineage>
        <taxon>Eukaryota</taxon>
        <taxon>Metazoa</taxon>
        <taxon>Ecdysozoa</taxon>
        <taxon>Arthropoda</taxon>
        <taxon>Hexapoda</taxon>
        <taxon>Insecta</taxon>
        <taxon>Pterygota</taxon>
        <taxon>Neoptera</taxon>
        <taxon>Paraneoptera</taxon>
        <taxon>Thysanoptera</taxon>
        <taxon>Terebrantia</taxon>
        <taxon>Thripoidea</taxon>
        <taxon>Thripidae</taxon>
        <taxon>Frankliniella</taxon>
    </lineage>
</organism>
<dbReference type="CDD" id="cd12369">
    <property type="entry name" value="RRM4_RBM45"/>
    <property type="match status" value="1"/>
</dbReference>
<feature type="domain" description="RRM" evidence="4">
    <location>
        <begin position="127"/>
        <end position="195"/>
    </location>
</feature>
<dbReference type="InterPro" id="IPR034208">
    <property type="entry name" value="RBM45_RRM4"/>
</dbReference>
<feature type="domain" description="RRM" evidence="4">
    <location>
        <begin position="26"/>
        <end position="105"/>
    </location>
</feature>
<reference evidence="6 7" key="1">
    <citation type="submission" date="2025-04" db="UniProtKB">
        <authorList>
            <consortium name="RefSeq"/>
        </authorList>
    </citation>
    <scope>IDENTIFICATION</scope>
    <source>
        <tissue evidence="6 7">Whole organism</tissue>
    </source>
</reference>
<dbReference type="InterPro" id="IPR012677">
    <property type="entry name" value="Nucleotide-bd_a/b_plait_sf"/>
</dbReference>
<dbReference type="SUPFAM" id="SSF54928">
    <property type="entry name" value="RNA-binding domain, RBD"/>
    <property type="match status" value="3"/>
</dbReference>
<keyword evidence="1 2" id="KW-0694">RNA-binding</keyword>
<accession>A0A6J1T1B9</accession>
<feature type="domain" description="RRM" evidence="4">
    <location>
        <begin position="425"/>
        <end position="497"/>
    </location>
</feature>
<evidence type="ECO:0000256" key="1">
    <source>
        <dbReference type="ARBA" id="ARBA00022884"/>
    </source>
</evidence>
<dbReference type="InterPro" id="IPR035979">
    <property type="entry name" value="RBD_domain_sf"/>
</dbReference>
<dbReference type="AlphaFoldDB" id="A0A6J1T1B9"/>
<dbReference type="InterPro" id="IPR052462">
    <property type="entry name" value="SLIRP/GR-RBP-like"/>
</dbReference>
<evidence type="ECO:0000313" key="6">
    <source>
        <dbReference type="RefSeq" id="XP_026285363.1"/>
    </source>
</evidence>
<dbReference type="OrthoDB" id="78437at2759"/>
<evidence type="ECO:0000313" key="7">
    <source>
        <dbReference type="RefSeq" id="XP_026285370.1"/>
    </source>
</evidence>
<dbReference type="RefSeq" id="XP_026285370.1">
    <property type="nucleotide sequence ID" value="XM_026429585.2"/>
</dbReference>
<dbReference type="GeneID" id="113211252"/>
<evidence type="ECO:0000259" key="4">
    <source>
        <dbReference type="PROSITE" id="PS50102"/>
    </source>
</evidence>
<proteinExistence type="predicted"/>
<keyword evidence="5" id="KW-1185">Reference proteome</keyword>
<dbReference type="RefSeq" id="XP_026285363.1">
    <property type="nucleotide sequence ID" value="XM_026429578.2"/>
</dbReference>
<feature type="compositionally biased region" description="Basic and acidic residues" evidence="3">
    <location>
        <begin position="1"/>
        <end position="24"/>
    </location>
</feature>
<dbReference type="InterPro" id="IPR034203">
    <property type="entry name" value="RBM45_RRM1"/>
</dbReference>
<dbReference type="PANTHER" id="PTHR48027">
    <property type="entry name" value="HETEROGENEOUS NUCLEAR RIBONUCLEOPROTEIN 87F-RELATED"/>
    <property type="match status" value="1"/>
</dbReference>
<name>A0A6J1T1B9_FRAOC</name>
<gene>
    <name evidence="6 7" type="primary">LOC113211252</name>
</gene>